<dbReference type="AlphaFoldDB" id="A0A0K8SU96"/>
<sequence length="101" mass="11627">MNERVGPLESYGGRTVSMKVDHAPISPDSRETTEFCPHFLSADIRSISFLVHVYQRVVCRVTASKKYRKYDQTAEDILHTLVIDSFDEALNKEFEVFLTDK</sequence>
<dbReference type="EMBL" id="GBRD01009047">
    <property type="protein sequence ID" value="JAG56774.1"/>
    <property type="molecule type" value="Transcribed_RNA"/>
</dbReference>
<accession>A0A0K8SU96</accession>
<evidence type="ECO:0000313" key="1">
    <source>
        <dbReference type="EMBL" id="JAG56774.1"/>
    </source>
</evidence>
<proteinExistence type="predicted"/>
<reference evidence="1" key="1">
    <citation type="submission" date="2014-09" db="EMBL/GenBank/DDBJ databases">
        <authorList>
            <person name="Magalhaes I.L.F."/>
            <person name="Oliveira U."/>
            <person name="Santos F.R."/>
            <person name="Vidigal T.H.D.A."/>
            <person name="Brescovit A.D."/>
            <person name="Santos A.J."/>
        </authorList>
    </citation>
    <scope>NUCLEOTIDE SEQUENCE</scope>
</reference>
<organism evidence="1">
    <name type="scientific">Lygus hesperus</name>
    <name type="common">Western plant bug</name>
    <dbReference type="NCBI Taxonomy" id="30085"/>
    <lineage>
        <taxon>Eukaryota</taxon>
        <taxon>Metazoa</taxon>
        <taxon>Ecdysozoa</taxon>
        <taxon>Arthropoda</taxon>
        <taxon>Hexapoda</taxon>
        <taxon>Insecta</taxon>
        <taxon>Pterygota</taxon>
        <taxon>Neoptera</taxon>
        <taxon>Paraneoptera</taxon>
        <taxon>Hemiptera</taxon>
        <taxon>Heteroptera</taxon>
        <taxon>Panheteroptera</taxon>
        <taxon>Cimicomorpha</taxon>
        <taxon>Miridae</taxon>
        <taxon>Mirini</taxon>
        <taxon>Lygus</taxon>
    </lineage>
</organism>
<name>A0A0K8SU96_LYGHE</name>
<protein>
    <submittedName>
        <fullName evidence="1">Uncharacterized protein</fullName>
    </submittedName>
</protein>